<feature type="compositionally biased region" description="Polar residues" evidence="1">
    <location>
        <begin position="1"/>
        <end position="10"/>
    </location>
</feature>
<dbReference type="EMBL" id="JAFNEN010000016">
    <property type="protein sequence ID" value="KAG8200394.1"/>
    <property type="molecule type" value="Genomic_DNA"/>
</dbReference>
<reference evidence="2 3" key="1">
    <citation type="journal article" date="2022" name="Nat. Ecol. Evol.">
        <title>A masculinizing supergene underlies an exaggerated male reproductive morph in a spider.</title>
        <authorList>
            <person name="Hendrickx F."/>
            <person name="De Corte Z."/>
            <person name="Sonet G."/>
            <person name="Van Belleghem S.M."/>
            <person name="Kostlbacher S."/>
            <person name="Vangestel C."/>
        </authorList>
    </citation>
    <scope>NUCLEOTIDE SEQUENCE [LARGE SCALE GENOMIC DNA]</scope>
    <source>
        <strain evidence="2">W744_W776</strain>
    </source>
</reference>
<keyword evidence="3" id="KW-1185">Reference proteome</keyword>
<feature type="compositionally biased region" description="Basic and acidic residues" evidence="1">
    <location>
        <begin position="11"/>
        <end position="21"/>
    </location>
</feature>
<proteinExistence type="predicted"/>
<feature type="region of interest" description="Disordered" evidence="1">
    <location>
        <begin position="1"/>
        <end position="22"/>
    </location>
</feature>
<protein>
    <submittedName>
        <fullName evidence="2">Uncharacterized protein</fullName>
    </submittedName>
</protein>
<evidence type="ECO:0000313" key="3">
    <source>
        <dbReference type="Proteomes" id="UP000827092"/>
    </source>
</evidence>
<evidence type="ECO:0000313" key="2">
    <source>
        <dbReference type="EMBL" id="KAG8200394.1"/>
    </source>
</evidence>
<comment type="caution">
    <text evidence="2">The sequence shown here is derived from an EMBL/GenBank/DDBJ whole genome shotgun (WGS) entry which is preliminary data.</text>
</comment>
<name>A0AAV6VXD8_9ARAC</name>
<dbReference type="Proteomes" id="UP000827092">
    <property type="component" value="Unassembled WGS sequence"/>
</dbReference>
<dbReference type="AlphaFoldDB" id="A0AAV6VXD8"/>
<evidence type="ECO:0000256" key="1">
    <source>
        <dbReference type="SAM" id="MobiDB-lite"/>
    </source>
</evidence>
<accession>A0AAV6VXD8</accession>
<gene>
    <name evidence="2" type="ORF">JTE90_028571</name>
</gene>
<organism evidence="2 3">
    <name type="scientific">Oedothorax gibbosus</name>
    <dbReference type="NCBI Taxonomy" id="931172"/>
    <lineage>
        <taxon>Eukaryota</taxon>
        <taxon>Metazoa</taxon>
        <taxon>Ecdysozoa</taxon>
        <taxon>Arthropoda</taxon>
        <taxon>Chelicerata</taxon>
        <taxon>Arachnida</taxon>
        <taxon>Araneae</taxon>
        <taxon>Araneomorphae</taxon>
        <taxon>Entelegynae</taxon>
        <taxon>Araneoidea</taxon>
        <taxon>Linyphiidae</taxon>
        <taxon>Erigoninae</taxon>
        <taxon>Oedothorax</taxon>
    </lineage>
</organism>
<sequence>MDTISRSTRNGKNDGKSERKPIRLTYSSITCGRAPVTQIGVSPRANKLWMRRPHSCNRGFFGVFATSPW</sequence>